<organism evidence="9 10">
    <name type="scientific">Micromonospora sonchi</name>
    <dbReference type="NCBI Taxonomy" id="1763543"/>
    <lineage>
        <taxon>Bacteria</taxon>
        <taxon>Bacillati</taxon>
        <taxon>Actinomycetota</taxon>
        <taxon>Actinomycetes</taxon>
        <taxon>Micromonosporales</taxon>
        <taxon>Micromonosporaceae</taxon>
        <taxon>Micromonospora</taxon>
    </lineage>
</organism>
<feature type="transmembrane region" description="Helical" evidence="7">
    <location>
        <begin position="74"/>
        <end position="95"/>
    </location>
</feature>
<feature type="domain" description="ABC transmembrane type-1" evidence="8">
    <location>
        <begin position="70"/>
        <end position="262"/>
    </location>
</feature>
<reference evidence="9" key="1">
    <citation type="journal article" date="2014" name="Int. J. Syst. Evol. Microbiol.">
        <title>Complete genome sequence of Corynebacterium casei LMG S-19264T (=DSM 44701T), isolated from a smear-ripened cheese.</title>
        <authorList>
            <consortium name="US DOE Joint Genome Institute (JGI-PGF)"/>
            <person name="Walter F."/>
            <person name="Albersmeier A."/>
            <person name="Kalinowski J."/>
            <person name="Ruckert C."/>
        </authorList>
    </citation>
    <scope>NUCLEOTIDE SEQUENCE</scope>
    <source>
        <strain evidence="9">CGMCC 4.7312</strain>
    </source>
</reference>
<dbReference type="Pfam" id="PF00528">
    <property type="entry name" value="BPD_transp_1"/>
    <property type="match status" value="1"/>
</dbReference>
<name>A0A917X4L4_9ACTN</name>
<feature type="transmembrane region" description="Helical" evidence="7">
    <location>
        <begin position="136"/>
        <end position="158"/>
    </location>
</feature>
<comment type="caution">
    <text evidence="9">The sequence shown here is derived from an EMBL/GenBank/DDBJ whole genome shotgun (WGS) entry which is preliminary data.</text>
</comment>
<evidence type="ECO:0000256" key="2">
    <source>
        <dbReference type="ARBA" id="ARBA00022448"/>
    </source>
</evidence>
<keyword evidence="10" id="KW-1185">Reference proteome</keyword>
<sequence>MKRWTGAGVGRWLAVVVLVVFAGFPIYWMLNTALTTGDERFVGQSLWPKLSRLGNLFEVFDSGVPLLRWLGNSAVIAVGTTFFSLALAVLAGYGLSRYRHFAGRGLVAFALFATQMLPEALLIVPLYALFVSLGLMNGLLGLVLANTAFAMPVAVWIIKSAVDGIPYEVEEAARVDGAPRFAIFAQVTLPLVTPSIAAAAVITFFDGWNEFLFASTFIRSTEKWPASKGLSSFIGEYITPLSTVFSASLVFTVPAIIFFLLVQRRIISGLTAGSVKG</sequence>
<dbReference type="InterPro" id="IPR050901">
    <property type="entry name" value="BP-dep_ABC_trans_perm"/>
</dbReference>
<feature type="transmembrane region" description="Helical" evidence="7">
    <location>
        <begin position="181"/>
        <end position="205"/>
    </location>
</feature>
<feature type="transmembrane region" description="Helical" evidence="7">
    <location>
        <begin position="107"/>
        <end position="130"/>
    </location>
</feature>
<comment type="similarity">
    <text evidence="7">Belongs to the binding-protein-dependent transport system permease family.</text>
</comment>
<dbReference type="InterPro" id="IPR035906">
    <property type="entry name" value="MetI-like_sf"/>
</dbReference>
<reference evidence="9" key="2">
    <citation type="submission" date="2020-09" db="EMBL/GenBank/DDBJ databases">
        <authorList>
            <person name="Sun Q."/>
            <person name="Zhou Y."/>
        </authorList>
    </citation>
    <scope>NUCLEOTIDE SEQUENCE</scope>
    <source>
        <strain evidence="9">CGMCC 4.7312</strain>
    </source>
</reference>
<dbReference type="EMBL" id="BMNB01000048">
    <property type="protein sequence ID" value="GGM65955.1"/>
    <property type="molecule type" value="Genomic_DNA"/>
</dbReference>
<dbReference type="PANTHER" id="PTHR32243:SF18">
    <property type="entry name" value="INNER MEMBRANE ABC TRANSPORTER PERMEASE PROTEIN YCJP"/>
    <property type="match status" value="1"/>
</dbReference>
<comment type="subcellular location">
    <subcellularLocation>
        <location evidence="1 7">Cell membrane</location>
        <topology evidence="1 7">Multi-pass membrane protein</topology>
    </subcellularLocation>
</comment>
<dbReference type="RefSeq" id="WP_189050265.1">
    <property type="nucleotide sequence ID" value="NZ_BMNB01000048.1"/>
</dbReference>
<dbReference type="PANTHER" id="PTHR32243">
    <property type="entry name" value="MALTOSE TRANSPORT SYSTEM PERMEASE-RELATED"/>
    <property type="match status" value="1"/>
</dbReference>
<evidence type="ECO:0000256" key="7">
    <source>
        <dbReference type="RuleBase" id="RU363032"/>
    </source>
</evidence>
<dbReference type="AlphaFoldDB" id="A0A917X4L4"/>
<dbReference type="GO" id="GO:0055085">
    <property type="term" value="P:transmembrane transport"/>
    <property type="evidence" value="ECO:0007669"/>
    <property type="project" value="InterPro"/>
</dbReference>
<dbReference type="SUPFAM" id="SSF161098">
    <property type="entry name" value="MetI-like"/>
    <property type="match status" value="1"/>
</dbReference>
<keyword evidence="2 7" id="KW-0813">Transport</keyword>
<accession>A0A917X4L4</accession>
<evidence type="ECO:0000256" key="3">
    <source>
        <dbReference type="ARBA" id="ARBA00022475"/>
    </source>
</evidence>
<keyword evidence="6 7" id="KW-0472">Membrane</keyword>
<evidence type="ECO:0000256" key="6">
    <source>
        <dbReference type="ARBA" id="ARBA00023136"/>
    </source>
</evidence>
<evidence type="ECO:0000259" key="8">
    <source>
        <dbReference type="PROSITE" id="PS50928"/>
    </source>
</evidence>
<evidence type="ECO:0000313" key="9">
    <source>
        <dbReference type="EMBL" id="GGM65955.1"/>
    </source>
</evidence>
<keyword evidence="4 7" id="KW-0812">Transmembrane</keyword>
<dbReference type="Gene3D" id="1.10.3720.10">
    <property type="entry name" value="MetI-like"/>
    <property type="match status" value="1"/>
</dbReference>
<keyword evidence="3" id="KW-1003">Cell membrane</keyword>
<dbReference type="GO" id="GO:0005886">
    <property type="term" value="C:plasma membrane"/>
    <property type="evidence" value="ECO:0007669"/>
    <property type="project" value="UniProtKB-SubCell"/>
</dbReference>
<feature type="transmembrane region" description="Helical" evidence="7">
    <location>
        <begin position="237"/>
        <end position="262"/>
    </location>
</feature>
<dbReference type="PROSITE" id="PS50928">
    <property type="entry name" value="ABC_TM1"/>
    <property type="match status" value="1"/>
</dbReference>
<proteinExistence type="inferred from homology"/>
<evidence type="ECO:0000256" key="4">
    <source>
        <dbReference type="ARBA" id="ARBA00022692"/>
    </source>
</evidence>
<feature type="transmembrane region" description="Helical" evidence="7">
    <location>
        <begin position="12"/>
        <end position="30"/>
    </location>
</feature>
<gene>
    <name evidence="9" type="ORF">GCM10011608_59030</name>
</gene>
<dbReference type="Proteomes" id="UP000608890">
    <property type="component" value="Unassembled WGS sequence"/>
</dbReference>
<dbReference type="InterPro" id="IPR000515">
    <property type="entry name" value="MetI-like"/>
</dbReference>
<keyword evidence="5 7" id="KW-1133">Transmembrane helix</keyword>
<dbReference type="CDD" id="cd06261">
    <property type="entry name" value="TM_PBP2"/>
    <property type="match status" value="1"/>
</dbReference>
<protein>
    <submittedName>
        <fullName evidence="9">Sugar ABC transporter</fullName>
    </submittedName>
</protein>
<evidence type="ECO:0000256" key="1">
    <source>
        <dbReference type="ARBA" id="ARBA00004651"/>
    </source>
</evidence>
<evidence type="ECO:0000256" key="5">
    <source>
        <dbReference type="ARBA" id="ARBA00022989"/>
    </source>
</evidence>
<evidence type="ECO:0000313" key="10">
    <source>
        <dbReference type="Proteomes" id="UP000608890"/>
    </source>
</evidence>